<evidence type="ECO:0000256" key="4">
    <source>
        <dbReference type="SAM" id="SignalP"/>
    </source>
</evidence>
<feature type="chain" id="PRO_5046780367" evidence="4">
    <location>
        <begin position="30"/>
        <end position="273"/>
    </location>
</feature>
<keyword evidence="6" id="KW-1185">Reference proteome</keyword>
<feature type="signal peptide" evidence="4">
    <location>
        <begin position="1"/>
        <end position="29"/>
    </location>
</feature>
<comment type="caution">
    <text evidence="5">The sequence shown here is derived from an EMBL/GenBank/DDBJ whole genome shotgun (WGS) entry which is preliminary data.</text>
</comment>
<comment type="similarity">
    <text evidence="1">Belongs to the bacterial solute-binding protein ModA family.</text>
</comment>
<evidence type="ECO:0000313" key="6">
    <source>
        <dbReference type="Proteomes" id="UP001139646"/>
    </source>
</evidence>
<sequence>MHQYSSTRTLFFTLTLILFYLSSALTCSAQDATSKEVNRVVENTTKHPEQPLRIAVASNFTPALKKLLVEFHQLTSIKTQIISGATGAMFIQIQHGAPFDIFIAADSLRPKQLELEGLIVANSRRTYAQGQLALLAMNKTPQLDDLLSIPSRFAIANPDTAPYGKAAKQTLKYLGLWQQYQPKLIVGMNINQTFSQVRSQAVSSGLIANSQLVLSNLTGVIIPENYHQPIIQQLVILKNSSQINQAKRLSDYLLAPSTQQQIIRFGYAKIEQH</sequence>
<dbReference type="Pfam" id="PF13531">
    <property type="entry name" value="SBP_bac_11"/>
    <property type="match status" value="1"/>
</dbReference>
<evidence type="ECO:0000256" key="3">
    <source>
        <dbReference type="ARBA" id="ARBA00022729"/>
    </source>
</evidence>
<keyword evidence="2" id="KW-0479">Metal-binding</keyword>
<dbReference type="PIRSF" id="PIRSF004846">
    <property type="entry name" value="ModA"/>
    <property type="match status" value="1"/>
</dbReference>
<keyword evidence="3 4" id="KW-0732">Signal</keyword>
<dbReference type="EMBL" id="JAKKSL010000001">
    <property type="protein sequence ID" value="MCI2282981.1"/>
    <property type="molecule type" value="Genomic_DNA"/>
</dbReference>
<dbReference type="CDD" id="cd13539">
    <property type="entry name" value="PBP2_AvModA"/>
    <property type="match status" value="1"/>
</dbReference>
<evidence type="ECO:0000256" key="2">
    <source>
        <dbReference type="ARBA" id="ARBA00022723"/>
    </source>
</evidence>
<dbReference type="Proteomes" id="UP001139646">
    <property type="component" value="Unassembled WGS sequence"/>
</dbReference>
<dbReference type="PANTHER" id="PTHR30632">
    <property type="entry name" value="MOLYBDATE-BINDING PERIPLASMIC PROTEIN"/>
    <property type="match status" value="1"/>
</dbReference>
<proteinExistence type="inferred from homology"/>
<protein>
    <submittedName>
        <fullName evidence="5">Molybdate ABC transporter substrate-binding protein</fullName>
    </submittedName>
</protein>
<reference evidence="5" key="1">
    <citation type="submission" date="2022-01" db="EMBL/GenBank/DDBJ databases">
        <title>Colwellia maritima, isolated from seawater.</title>
        <authorList>
            <person name="Kristyanto S."/>
            <person name="Jung J."/>
            <person name="Jeon C.O."/>
        </authorList>
    </citation>
    <scope>NUCLEOTIDE SEQUENCE</scope>
    <source>
        <strain evidence="5">MSW7</strain>
    </source>
</reference>
<dbReference type="SUPFAM" id="SSF53850">
    <property type="entry name" value="Periplasmic binding protein-like II"/>
    <property type="match status" value="1"/>
</dbReference>
<dbReference type="InterPro" id="IPR050682">
    <property type="entry name" value="ModA/WtpA"/>
</dbReference>
<evidence type="ECO:0000256" key="1">
    <source>
        <dbReference type="ARBA" id="ARBA00009175"/>
    </source>
</evidence>
<organism evidence="5 6">
    <name type="scientific">Colwellia maritima</name>
    <dbReference type="NCBI Taxonomy" id="2912588"/>
    <lineage>
        <taxon>Bacteria</taxon>
        <taxon>Pseudomonadati</taxon>
        <taxon>Pseudomonadota</taxon>
        <taxon>Gammaproteobacteria</taxon>
        <taxon>Alteromonadales</taxon>
        <taxon>Colwelliaceae</taxon>
        <taxon>Colwellia</taxon>
    </lineage>
</organism>
<dbReference type="Gene3D" id="3.40.190.10">
    <property type="entry name" value="Periplasmic binding protein-like II"/>
    <property type="match status" value="2"/>
</dbReference>
<name>A0ABS9WYE3_9GAMM</name>
<dbReference type="InterPro" id="IPR005950">
    <property type="entry name" value="ModA"/>
</dbReference>
<evidence type="ECO:0000313" key="5">
    <source>
        <dbReference type="EMBL" id="MCI2282981.1"/>
    </source>
</evidence>
<dbReference type="NCBIfam" id="TIGR01256">
    <property type="entry name" value="modA"/>
    <property type="match status" value="1"/>
</dbReference>
<accession>A0ABS9WYE3</accession>
<dbReference type="RefSeq" id="WP_242284103.1">
    <property type="nucleotide sequence ID" value="NZ_JAKKSL010000001.1"/>
</dbReference>
<gene>
    <name evidence="5" type="primary">modA</name>
    <name evidence="5" type="ORF">L3081_05690</name>
</gene>
<dbReference type="PANTHER" id="PTHR30632:SF14">
    <property type="entry name" value="TUNGSTATE_MOLYBDATE_CHROMATE-BINDING PROTEIN MODA"/>
    <property type="match status" value="1"/>
</dbReference>
<dbReference type="InterPro" id="IPR044084">
    <property type="entry name" value="AvModA-like_subst-bd"/>
</dbReference>